<dbReference type="Gene3D" id="3.60.130.10">
    <property type="entry name" value="Clavaminate synthase-like"/>
    <property type="match status" value="1"/>
</dbReference>
<dbReference type="PANTHER" id="PTHR10696:SF25">
    <property type="entry name" value="OXIDOREDUCTASE AIM17-RELATED"/>
    <property type="match status" value="1"/>
</dbReference>
<dbReference type="InterPro" id="IPR003819">
    <property type="entry name" value="TauD/TfdA-like"/>
</dbReference>
<dbReference type="InterPro" id="IPR010376">
    <property type="entry name" value="GBBH-like_N"/>
</dbReference>
<evidence type="ECO:0000259" key="8">
    <source>
        <dbReference type="Pfam" id="PF06155"/>
    </source>
</evidence>
<evidence type="ECO:0000313" key="10">
    <source>
        <dbReference type="Proteomes" id="UP001583177"/>
    </source>
</evidence>
<organism evidence="9 10">
    <name type="scientific">Diaporthe australafricana</name>
    <dbReference type="NCBI Taxonomy" id="127596"/>
    <lineage>
        <taxon>Eukaryota</taxon>
        <taxon>Fungi</taxon>
        <taxon>Dikarya</taxon>
        <taxon>Ascomycota</taxon>
        <taxon>Pezizomycotina</taxon>
        <taxon>Sordariomycetes</taxon>
        <taxon>Sordariomycetidae</taxon>
        <taxon>Diaporthales</taxon>
        <taxon>Diaporthaceae</taxon>
        <taxon>Diaporthe</taxon>
    </lineage>
</organism>
<evidence type="ECO:0008006" key="11">
    <source>
        <dbReference type="Google" id="ProtNLM"/>
    </source>
</evidence>
<dbReference type="InterPro" id="IPR050411">
    <property type="entry name" value="AlphaKG_dependent_hydroxylases"/>
</dbReference>
<evidence type="ECO:0000256" key="6">
    <source>
        <dbReference type="ARBA" id="ARBA00023004"/>
    </source>
</evidence>
<proteinExistence type="inferred from homology"/>
<name>A0ABR3XP61_9PEZI</name>
<keyword evidence="3" id="KW-0479">Metal-binding</keyword>
<evidence type="ECO:0000256" key="1">
    <source>
        <dbReference type="ARBA" id="ARBA00001954"/>
    </source>
</evidence>
<evidence type="ECO:0000313" key="9">
    <source>
        <dbReference type="EMBL" id="KAL1877408.1"/>
    </source>
</evidence>
<keyword evidence="5" id="KW-0560">Oxidoreductase</keyword>
<dbReference type="InterPro" id="IPR042098">
    <property type="entry name" value="TauD-like_sf"/>
</dbReference>
<dbReference type="Pfam" id="PF06155">
    <property type="entry name" value="GBBH-like_N"/>
    <property type="match status" value="1"/>
</dbReference>
<evidence type="ECO:0000259" key="7">
    <source>
        <dbReference type="Pfam" id="PF02668"/>
    </source>
</evidence>
<sequence>MPAYLDRFKVQATKTQEANERSDLGRTSTRVPVPIDGNTVEFSSILLRDACQCKACVHEATNQRLFSIADIPANIQARTVELDPTSESVSITWDNDAAGYAQDHTTKFEIAALRKLSDSGSPPGHKMSPPSQSLWTRRALSLPEYDYDTYMTDDGMLYDVINQLRVDGLAFVTNVPGTEEALATIATRIGPVKDTFYGYTWDVRTVPQPSNAAYTSHDLGFHTDLLYFQNPPHIQLLHCIQSASSGGASVFADAYRAAVDLFHADPEAFDILATVPVNYHYNHPSANMYRTAKPVIDLRPLRIGDKAYTHIRDYMQAWHELSVRSGGPGWTEAVLVGCMDKINWGPPFLAPLSNHDDGTPPGCDGSSAEPAISALNRKADAWHGAAAKFNGLLQRAEYLYERKMDPGECVLFDKTRTLHSRRAFDAADVGKPRWLRGTYVDKDPYYSKLRVLQNKFGEEKGN</sequence>
<feature type="domain" description="TauD/TfdA-like" evidence="7">
    <location>
        <begin position="370"/>
        <end position="439"/>
    </location>
</feature>
<dbReference type="Proteomes" id="UP001583177">
    <property type="component" value="Unassembled WGS sequence"/>
</dbReference>
<feature type="domain" description="TauD/TfdA-like" evidence="7">
    <location>
        <begin position="144"/>
        <end position="306"/>
    </location>
</feature>
<protein>
    <recommendedName>
        <fullName evidence="11">Gamma-butyrobetaine dioxygenase</fullName>
    </recommendedName>
</protein>
<comment type="caution">
    <text evidence="9">The sequence shown here is derived from an EMBL/GenBank/DDBJ whole genome shotgun (WGS) entry which is preliminary data.</text>
</comment>
<dbReference type="InterPro" id="IPR038492">
    <property type="entry name" value="GBBH-like_N_sf"/>
</dbReference>
<accession>A0ABR3XP61</accession>
<evidence type="ECO:0000256" key="3">
    <source>
        <dbReference type="ARBA" id="ARBA00022723"/>
    </source>
</evidence>
<dbReference type="SUPFAM" id="SSF51197">
    <property type="entry name" value="Clavaminate synthase-like"/>
    <property type="match status" value="1"/>
</dbReference>
<dbReference type="CDD" id="cd00250">
    <property type="entry name" value="CAS_like"/>
    <property type="match status" value="1"/>
</dbReference>
<comment type="similarity">
    <text evidence="2">Belongs to the gamma-BBH/TMLD family.</text>
</comment>
<gene>
    <name evidence="9" type="ORF">Daus18300_002392</name>
</gene>
<dbReference type="Gene3D" id="3.30.2020.30">
    <property type="match status" value="1"/>
</dbReference>
<evidence type="ECO:0000256" key="4">
    <source>
        <dbReference type="ARBA" id="ARBA00022964"/>
    </source>
</evidence>
<feature type="domain" description="Gamma-butyrobetaine hydroxylase-like N-terminal" evidence="8">
    <location>
        <begin position="36"/>
        <end position="96"/>
    </location>
</feature>
<reference evidence="9 10" key="1">
    <citation type="journal article" date="2024" name="IMA Fungus">
        <title>IMA Genome - F19 : A genome assembly and annotation guide to empower mycologists, including annotated draft genome sequences of Ceratocystis pirilliformis, Diaporthe australafricana, Fusarium ophioides, Paecilomyces lecythidis, and Sporothrix stenoceras.</title>
        <authorList>
            <person name="Aylward J."/>
            <person name="Wilson A.M."/>
            <person name="Visagie C.M."/>
            <person name="Spraker J."/>
            <person name="Barnes I."/>
            <person name="Buitendag C."/>
            <person name="Ceriani C."/>
            <person name="Del Mar Angel L."/>
            <person name="du Plessis D."/>
            <person name="Fuchs T."/>
            <person name="Gasser K."/>
            <person name="Kramer D."/>
            <person name="Li W."/>
            <person name="Munsamy K."/>
            <person name="Piso A."/>
            <person name="Price J.L."/>
            <person name="Sonnekus B."/>
            <person name="Thomas C."/>
            <person name="van der Nest A."/>
            <person name="van Dijk A."/>
            <person name="van Heerden A."/>
            <person name="van Vuuren N."/>
            <person name="Yilmaz N."/>
            <person name="Duong T.A."/>
            <person name="van der Merwe N.A."/>
            <person name="Wingfield M.J."/>
            <person name="Wingfield B.D."/>
        </authorList>
    </citation>
    <scope>NUCLEOTIDE SEQUENCE [LARGE SCALE GENOMIC DNA]</scope>
    <source>
        <strain evidence="9 10">CMW 18300</strain>
    </source>
</reference>
<keyword evidence="4" id="KW-0223">Dioxygenase</keyword>
<dbReference type="Pfam" id="PF02668">
    <property type="entry name" value="TauD"/>
    <property type="match status" value="2"/>
</dbReference>
<comment type="cofactor">
    <cofactor evidence="1">
        <name>Fe(2+)</name>
        <dbReference type="ChEBI" id="CHEBI:29033"/>
    </cofactor>
</comment>
<evidence type="ECO:0000256" key="5">
    <source>
        <dbReference type="ARBA" id="ARBA00023002"/>
    </source>
</evidence>
<evidence type="ECO:0000256" key="2">
    <source>
        <dbReference type="ARBA" id="ARBA00008654"/>
    </source>
</evidence>
<dbReference type="PANTHER" id="PTHR10696">
    <property type="entry name" value="GAMMA-BUTYROBETAINE HYDROXYLASE-RELATED"/>
    <property type="match status" value="1"/>
</dbReference>
<keyword evidence="10" id="KW-1185">Reference proteome</keyword>
<keyword evidence="6" id="KW-0408">Iron</keyword>
<dbReference type="EMBL" id="JAWRVE010000014">
    <property type="protein sequence ID" value="KAL1877408.1"/>
    <property type="molecule type" value="Genomic_DNA"/>
</dbReference>